<organism evidence="5 6">
    <name type="scientific">Dissostichus mawsoni</name>
    <name type="common">Antarctic cod</name>
    <dbReference type="NCBI Taxonomy" id="36200"/>
    <lineage>
        <taxon>Eukaryota</taxon>
        <taxon>Metazoa</taxon>
        <taxon>Chordata</taxon>
        <taxon>Craniata</taxon>
        <taxon>Vertebrata</taxon>
        <taxon>Euteleostomi</taxon>
        <taxon>Actinopterygii</taxon>
        <taxon>Neopterygii</taxon>
        <taxon>Teleostei</taxon>
        <taxon>Neoteleostei</taxon>
        <taxon>Acanthomorphata</taxon>
        <taxon>Eupercaria</taxon>
        <taxon>Perciformes</taxon>
        <taxon>Notothenioidei</taxon>
        <taxon>Nototheniidae</taxon>
        <taxon>Dissostichus</taxon>
    </lineage>
</organism>
<evidence type="ECO:0000313" key="5">
    <source>
        <dbReference type="EMBL" id="KAF3839737.1"/>
    </source>
</evidence>
<feature type="region of interest" description="Disordered" evidence="3">
    <location>
        <begin position="192"/>
        <end position="240"/>
    </location>
</feature>
<dbReference type="PANTHER" id="PTHR15127:SF29">
    <property type="entry name" value="SH2 DOMAIN-CONTAINING ADAPTER PROTEIN E"/>
    <property type="match status" value="1"/>
</dbReference>
<dbReference type="EMBL" id="JAAKFY010000021">
    <property type="protein sequence ID" value="KAF3839737.1"/>
    <property type="molecule type" value="Genomic_DNA"/>
</dbReference>
<dbReference type="AlphaFoldDB" id="A0A7J5XT32"/>
<feature type="compositionally biased region" description="Basic and acidic residues" evidence="3">
    <location>
        <begin position="135"/>
        <end position="145"/>
    </location>
</feature>
<feature type="region of interest" description="Disordered" evidence="3">
    <location>
        <begin position="78"/>
        <end position="104"/>
    </location>
</feature>
<dbReference type="Proteomes" id="UP000518266">
    <property type="component" value="Unassembled WGS sequence"/>
</dbReference>
<sequence>MAKWFRDFPINLKNGNERVRSASESGPQTRLKPSFSRDSLKGNQRKDGGVGGLLAGRNRKNSAIDLGRNNAGFSGAVWDSLTQGKGRKNSKVESGAPDENRQVRTSSLAHAYISRMIKVDKQDKTPKLNGISEQKQPEEEKGRSDIKTTLIILEDYADPFDAEKTKEQREAERAGVNDGYMEPYDAQVIITGSQTRLQRPPESVCSAGSRKERGEGREGKPSPPNNYDTPYEGGLESDGGGVWIPVTRPESDVRPAGEYELPWEWRKEDIVRALSAQFEAVDCSPTKEDGSPSARQQQQTLRQKNWNHKIRTIFFILLLFSLLSLLSYSQTLPPHAPISLLPQPQISPLSPSSSLNKLSPPWYHGSVSRQQAEAQLQRCREASFLVRDSESGTSKYSIALKTSQSCVHIIVAQTKSAKGLGFTLDQSSCVFSSIPELVHRYCTHRLPFTGAEHMTLQHPYPGHTEHASRKSKHTGI</sequence>
<feature type="compositionally biased region" description="Basic and acidic residues" evidence="3">
    <location>
        <begin position="209"/>
        <end position="220"/>
    </location>
</feature>
<dbReference type="PANTHER" id="PTHR15127">
    <property type="entry name" value="HEAVYWEIGHT, ISOFORM A"/>
    <property type="match status" value="1"/>
</dbReference>
<feature type="region of interest" description="Disordered" evidence="3">
    <location>
        <begin position="120"/>
        <end position="145"/>
    </location>
</feature>
<dbReference type="PROSITE" id="PS50001">
    <property type="entry name" value="SH2"/>
    <property type="match status" value="1"/>
</dbReference>
<keyword evidence="1 2" id="KW-0727">SH2 domain</keyword>
<feature type="domain" description="SH2" evidence="4">
    <location>
        <begin position="362"/>
        <end position="460"/>
    </location>
</feature>
<feature type="region of interest" description="Disordered" evidence="3">
    <location>
        <begin position="13"/>
        <end position="59"/>
    </location>
</feature>
<evidence type="ECO:0000313" key="6">
    <source>
        <dbReference type="Proteomes" id="UP000518266"/>
    </source>
</evidence>
<gene>
    <name evidence="5" type="ORF">F7725_018454</name>
</gene>
<proteinExistence type="predicted"/>
<keyword evidence="6" id="KW-1185">Reference proteome</keyword>
<dbReference type="Gene3D" id="3.30.505.10">
    <property type="entry name" value="SH2 domain"/>
    <property type="match status" value="1"/>
</dbReference>
<dbReference type="GO" id="GO:0001784">
    <property type="term" value="F:phosphotyrosine residue binding"/>
    <property type="evidence" value="ECO:0007669"/>
    <property type="project" value="TreeGrafter"/>
</dbReference>
<dbReference type="SUPFAM" id="SSF55550">
    <property type="entry name" value="SH2 domain"/>
    <property type="match status" value="1"/>
</dbReference>
<dbReference type="PRINTS" id="PR00401">
    <property type="entry name" value="SH2DOMAIN"/>
</dbReference>
<dbReference type="InterPro" id="IPR036860">
    <property type="entry name" value="SH2_dom_sf"/>
</dbReference>
<evidence type="ECO:0000256" key="3">
    <source>
        <dbReference type="SAM" id="MobiDB-lite"/>
    </source>
</evidence>
<dbReference type="SMART" id="SM00252">
    <property type="entry name" value="SH2"/>
    <property type="match status" value="1"/>
</dbReference>
<evidence type="ECO:0000259" key="4">
    <source>
        <dbReference type="PROSITE" id="PS50001"/>
    </source>
</evidence>
<dbReference type="InterPro" id="IPR000980">
    <property type="entry name" value="SH2"/>
</dbReference>
<reference evidence="5 6" key="1">
    <citation type="submission" date="2020-03" db="EMBL/GenBank/DDBJ databases">
        <title>Dissostichus mawsoni Genome sequencing and assembly.</title>
        <authorList>
            <person name="Park H."/>
        </authorList>
    </citation>
    <scope>NUCLEOTIDE SEQUENCE [LARGE SCALE GENOMIC DNA]</scope>
    <source>
        <strain evidence="5">DM0001</strain>
        <tissue evidence="5">Muscle</tissue>
    </source>
</reference>
<feature type="compositionally biased region" description="Basic and acidic residues" evidence="3">
    <location>
        <begin position="38"/>
        <end position="48"/>
    </location>
</feature>
<accession>A0A7J5XT32</accession>
<name>A0A7J5XT32_DISMA</name>
<dbReference type="OrthoDB" id="5914531at2759"/>
<dbReference type="Pfam" id="PF00017">
    <property type="entry name" value="SH2"/>
    <property type="match status" value="1"/>
</dbReference>
<evidence type="ECO:0000256" key="1">
    <source>
        <dbReference type="ARBA" id="ARBA00022999"/>
    </source>
</evidence>
<feature type="region of interest" description="Disordered" evidence="3">
    <location>
        <begin position="457"/>
        <end position="476"/>
    </location>
</feature>
<protein>
    <recommendedName>
        <fullName evidence="4">SH2 domain-containing protein</fullName>
    </recommendedName>
</protein>
<evidence type="ECO:0000256" key="2">
    <source>
        <dbReference type="PROSITE-ProRule" id="PRU00191"/>
    </source>
</evidence>
<dbReference type="InterPro" id="IPR051846">
    <property type="entry name" value="SH2_domain_adapters"/>
</dbReference>
<comment type="caution">
    <text evidence="5">The sequence shown here is derived from an EMBL/GenBank/DDBJ whole genome shotgun (WGS) entry which is preliminary data.</text>
</comment>